<dbReference type="SUPFAM" id="SSF55961">
    <property type="entry name" value="Bet v1-like"/>
    <property type="match status" value="1"/>
</dbReference>
<dbReference type="Proteomes" id="UP000091969">
    <property type="component" value="Unassembled WGS sequence"/>
</dbReference>
<keyword evidence="8" id="KW-0808">Transferase</keyword>
<keyword evidence="8" id="KW-0489">Methyltransferase</keyword>
<dbReference type="SMR" id="A0A1A6DTL4"/>
<dbReference type="PROSITE" id="PS51296">
    <property type="entry name" value="RIESKE"/>
    <property type="match status" value="1"/>
</dbReference>
<dbReference type="Pfam" id="PF19112">
    <property type="entry name" value="VanA_C"/>
    <property type="match status" value="1"/>
</dbReference>
<dbReference type="InterPro" id="IPR050584">
    <property type="entry name" value="Cholesterol_7-desaturase"/>
</dbReference>
<dbReference type="GO" id="GO:0032259">
    <property type="term" value="P:methylation"/>
    <property type="evidence" value="ECO:0007669"/>
    <property type="project" value="UniProtKB-KW"/>
</dbReference>
<keyword evidence="4" id="KW-0408">Iron</keyword>
<dbReference type="Proteomes" id="UP000316388">
    <property type="component" value="Unassembled WGS sequence"/>
</dbReference>
<dbReference type="SUPFAM" id="SSF50022">
    <property type="entry name" value="ISP domain"/>
    <property type="match status" value="1"/>
</dbReference>
<dbReference type="GO" id="GO:0016491">
    <property type="term" value="F:oxidoreductase activity"/>
    <property type="evidence" value="ECO:0007669"/>
    <property type="project" value="UniProtKB-KW"/>
</dbReference>
<dbReference type="Gene3D" id="3.90.380.10">
    <property type="entry name" value="Naphthalene 1,2-dioxygenase Alpha Subunit, Chain A, domain 1"/>
    <property type="match status" value="1"/>
</dbReference>
<dbReference type="Pfam" id="PF00355">
    <property type="entry name" value="Rieske"/>
    <property type="match status" value="1"/>
</dbReference>
<proteinExistence type="predicted"/>
<evidence type="ECO:0000313" key="9">
    <source>
        <dbReference type="Proteomes" id="UP000091969"/>
    </source>
</evidence>
<dbReference type="GO" id="GO:0051537">
    <property type="term" value="F:2 iron, 2 sulfur cluster binding"/>
    <property type="evidence" value="ECO:0007669"/>
    <property type="project" value="UniProtKB-KW"/>
</dbReference>
<feature type="domain" description="Rieske" evidence="6">
    <location>
        <begin position="7"/>
        <end position="110"/>
    </location>
</feature>
<organism evidence="7 9">
    <name type="scientific">Tepidimonas fonticaldi</name>
    <dbReference type="NCBI Taxonomy" id="1101373"/>
    <lineage>
        <taxon>Bacteria</taxon>
        <taxon>Pseudomonadati</taxon>
        <taxon>Pseudomonadota</taxon>
        <taxon>Betaproteobacteria</taxon>
        <taxon>Burkholderiales</taxon>
        <taxon>Tepidimonas</taxon>
    </lineage>
</organism>
<dbReference type="GO" id="GO:0008168">
    <property type="term" value="F:methyltransferase activity"/>
    <property type="evidence" value="ECO:0007669"/>
    <property type="project" value="UniProtKB-KW"/>
</dbReference>
<evidence type="ECO:0000313" key="7">
    <source>
        <dbReference type="EMBL" id="OBS30135.1"/>
    </source>
</evidence>
<evidence type="ECO:0000313" key="10">
    <source>
        <dbReference type="Proteomes" id="UP000316388"/>
    </source>
</evidence>
<evidence type="ECO:0000256" key="2">
    <source>
        <dbReference type="ARBA" id="ARBA00022723"/>
    </source>
</evidence>
<evidence type="ECO:0000259" key="6">
    <source>
        <dbReference type="PROSITE" id="PS51296"/>
    </source>
</evidence>
<accession>A0A1A6DTL4</accession>
<dbReference type="EMBL" id="LZDH01000065">
    <property type="protein sequence ID" value="OBS30135.1"/>
    <property type="molecule type" value="Genomic_DNA"/>
</dbReference>
<evidence type="ECO:0000256" key="1">
    <source>
        <dbReference type="ARBA" id="ARBA00022714"/>
    </source>
</evidence>
<evidence type="ECO:0000313" key="8">
    <source>
        <dbReference type="EMBL" id="TSE36756.1"/>
    </source>
</evidence>
<dbReference type="PANTHER" id="PTHR21266:SF60">
    <property type="entry name" value="3-KETOSTEROID-9-ALPHA-MONOOXYGENASE, OXYGENASE COMPONENT"/>
    <property type="match status" value="1"/>
</dbReference>
<dbReference type="Gene3D" id="2.102.10.10">
    <property type="entry name" value="Rieske [2Fe-2S] iron-sulphur domain"/>
    <property type="match status" value="1"/>
</dbReference>
<keyword evidence="2" id="KW-0479">Metal-binding</keyword>
<keyword evidence="5" id="KW-0411">Iron-sulfur</keyword>
<dbReference type="InterPro" id="IPR044043">
    <property type="entry name" value="VanA_C_cat"/>
</dbReference>
<protein>
    <submittedName>
        <fullName evidence="8">Methylxanthine N1-demethylase NdmA</fullName>
        <ecNumber evidence="8">1.14.13.178</ecNumber>
    </submittedName>
</protein>
<dbReference type="RefSeq" id="WP_058616445.1">
    <property type="nucleotide sequence ID" value="NZ_LZDH01000065.1"/>
</dbReference>
<dbReference type="AlphaFoldDB" id="A0A1A6DTL4"/>
<dbReference type="GO" id="GO:0005506">
    <property type="term" value="F:iron ion binding"/>
    <property type="evidence" value="ECO:0007669"/>
    <property type="project" value="InterPro"/>
</dbReference>
<sequence length="318" mass="34601">MVERDHWWPVALADDVGAAPVPVTLLDEPLVLWRDGAGAVQAFADRCPHRGARLSLGAVVEGQLRCPYHGWRFDGDGRCRAIPALPGFAPPDGHAACRHAVAQAHGLLWVCLGTPVAPAPPSLPPLPPRRVVHGPFDVATSAPRAIENFLDTAHFAYVHEGWLGAPTHAEVPPYEVTLTADGRPVVPDYPAWQPRATARAQGGAWVRYRYEVLSPYAALLQKQPEGDAPADAYVMWACPTTPETCRVWFVQHTTDTTTPDAALREFQSAIFAQDRPILESQTPKRLPLFGGEAMCAADRLSAAYRRYLRAAGITFGVC</sequence>
<keyword evidence="9" id="KW-1185">Reference proteome</keyword>
<evidence type="ECO:0000256" key="4">
    <source>
        <dbReference type="ARBA" id="ARBA00023004"/>
    </source>
</evidence>
<evidence type="ECO:0000256" key="3">
    <source>
        <dbReference type="ARBA" id="ARBA00023002"/>
    </source>
</evidence>
<keyword evidence="3 8" id="KW-0560">Oxidoreductase</keyword>
<dbReference type="STRING" id="1101373.A9O67_09030"/>
<dbReference type="PROSITE" id="PS00570">
    <property type="entry name" value="RING_HYDROXYL_ALPHA"/>
    <property type="match status" value="1"/>
</dbReference>
<dbReference type="EMBL" id="VJOO01000015">
    <property type="protein sequence ID" value="TSE36756.1"/>
    <property type="molecule type" value="Genomic_DNA"/>
</dbReference>
<reference evidence="8 10" key="2">
    <citation type="submission" date="2019-07" db="EMBL/GenBank/DDBJ databases">
        <title>Tepidimonas fonticaldi AT-A2 draft genome.</title>
        <authorList>
            <person name="Da Costa M.S."/>
            <person name="Froufe H.J.C."/>
            <person name="Egas C."/>
            <person name="Albuquerque L."/>
        </authorList>
    </citation>
    <scope>NUCLEOTIDE SEQUENCE [LARGE SCALE GENOMIC DNA]</scope>
    <source>
        <strain evidence="8 10">AT-A2</strain>
    </source>
</reference>
<dbReference type="PANTHER" id="PTHR21266">
    <property type="entry name" value="IRON-SULFUR DOMAIN CONTAINING PROTEIN"/>
    <property type="match status" value="1"/>
</dbReference>
<evidence type="ECO:0000256" key="5">
    <source>
        <dbReference type="ARBA" id="ARBA00023014"/>
    </source>
</evidence>
<gene>
    <name evidence="8" type="primary">ndmA</name>
    <name evidence="7" type="ORF">A9O67_09030</name>
    <name evidence="8" type="ORF">Tfont_01710</name>
</gene>
<dbReference type="InterPro" id="IPR015881">
    <property type="entry name" value="ARHD_Rieske_2Fe_2S"/>
</dbReference>
<keyword evidence="1" id="KW-0001">2Fe-2S</keyword>
<dbReference type="OrthoDB" id="9790995at2"/>
<name>A0A1A6DTL4_9BURK</name>
<dbReference type="EC" id="1.14.13.178" evidence="8"/>
<dbReference type="CDD" id="cd03469">
    <property type="entry name" value="Rieske_RO_Alpha_N"/>
    <property type="match status" value="1"/>
</dbReference>
<dbReference type="InterPro" id="IPR036922">
    <property type="entry name" value="Rieske_2Fe-2S_sf"/>
</dbReference>
<reference evidence="7 9" key="1">
    <citation type="submission" date="2016-06" db="EMBL/GenBank/DDBJ databases">
        <title>Genome sequence of Tepidimonas fonticaldi PL17.</title>
        <authorList>
            <person name="Pinnaka A.K."/>
        </authorList>
    </citation>
    <scope>NUCLEOTIDE SEQUENCE [LARGE SCALE GENOMIC DNA]</scope>
    <source>
        <strain evidence="7 9">PL17</strain>
    </source>
</reference>
<dbReference type="InterPro" id="IPR017941">
    <property type="entry name" value="Rieske_2Fe-2S"/>
</dbReference>
<comment type="caution">
    <text evidence="7">The sequence shown here is derived from an EMBL/GenBank/DDBJ whole genome shotgun (WGS) entry which is preliminary data.</text>
</comment>